<proteinExistence type="predicted"/>
<gene>
    <name evidence="2" type="ORF">tloyanaT_31180</name>
</gene>
<name>A0ABQ6HFI1_9GAMM</name>
<comment type="caution">
    <text evidence="2">The sequence shown here is derived from an EMBL/GenBank/DDBJ whole genome shotgun (WGS) entry which is preliminary data.</text>
</comment>
<keyword evidence="3" id="KW-1185">Reference proteome</keyword>
<sequence>MMFSTETIMYWSIVVATVTAFIHIAFGVAVMNDATNLKSSNPNSLKFVGPFFWMLTVLLGGVLIVGLYWLIHHSSLNNESIHNTSQ</sequence>
<keyword evidence="1" id="KW-1133">Transmembrane helix</keyword>
<evidence type="ECO:0000256" key="1">
    <source>
        <dbReference type="SAM" id="Phobius"/>
    </source>
</evidence>
<protein>
    <submittedName>
        <fullName evidence="2">Uncharacterized protein</fullName>
    </submittedName>
</protein>
<keyword evidence="1" id="KW-0472">Membrane</keyword>
<organism evidence="2 3">
    <name type="scientific">Thalassotalea loyana</name>
    <dbReference type="NCBI Taxonomy" id="280483"/>
    <lineage>
        <taxon>Bacteria</taxon>
        <taxon>Pseudomonadati</taxon>
        <taxon>Pseudomonadota</taxon>
        <taxon>Gammaproteobacteria</taxon>
        <taxon>Alteromonadales</taxon>
        <taxon>Colwelliaceae</taxon>
        <taxon>Thalassotalea</taxon>
    </lineage>
</organism>
<evidence type="ECO:0000313" key="3">
    <source>
        <dbReference type="Proteomes" id="UP001157134"/>
    </source>
</evidence>
<evidence type="ECO:0000313" key="2">
    <source>
        <dbReference type="EMBL" id="GLX86865.1"/>
    </source>
</evidence>
<dbReference type="Proteomes" id="UP001157134">
    <property type="component" value="Unassembled WGS sequence"/>
</dbReference>
<keyword evidence="1" id="KW-0812">Transmembrane</keyword>
<accession>A0ABQ6HFI1</accession>
<dbReference type="EMBL" id="BSSV01000007">
    <property type="protein sequence ID" value="GLX86865.1"/>
    <property type="molecule type" value="Genomic_DNA"/>
</dbReference>
<reference evidence="2 3" key="1">
    <citation type="submission" date="2023-03" db="EMBL/GenBank/DDBJ databases">
        <title>Thalassotalea loyana LMG 22536T draft genome sequence.</title>
        <authorList>
            <person name="Sawabe T."/>
        </authorList>
    </citation>
    <scope>NUCLEOTIDE SEQUENCE [LARGE SCALE GENOMIC DNA]</scope>
    <source>
        <strain evidence="2 3">LMG 22536</strain>
    </source>
</reference>
<feature type="transmembrane region" description="Helical" evidence="1">
    <location>
        <begin position="7"/>
        <end position="31"/>
    </location>
</feature>
<feature type="transmembrane region" description="Helical" evidence="1">
    <location>
        <begin position="51"/>
        <end position="71"/>
    </location>
</feature>
<dbReference type="RefSeq" id="WP_284300310.1">
    <property type="nucleotide sequence ID" value="NZ_BSSV01000007.1"/>
</dbReference>